<keyword evidence="2" id="KW-1185">Reference proteome</keyword>
<evidence type="ECO:0000313" key="2">
    <source>
        <dbReference type="Proteomes" id="UP001341840"/>
    </source>
</evidence>
<dbReference type="EMBL" id="JASCZI010090892">
    <property type="protein sequence ID" value="MED6147563.1"/>
    <property type="molecule type" value="Genomic_DNA"/>
</dbReference>
<comment type="caution">
    <text evidence="1">The sequence shown here is derived from an EMBL/GenBank/DDBJ whole genome shotgun (WGS) entry which is preliminary data.</text>
</comment>
<dbReference type="Proteomes" id="UP001341840">
    <property type="component" value="Unassembled WGS sequence"/>
</dbReference>
<proteinExistence type="predicted"/>
<protein>
    <submittedName>
        <fullName evidence="1">Uncharacterized protein</fullName>
    </submittedName>
</protein>
<sequence length="106" mass="11871">MDACRQSVEEEDATAAMVECWCQKCFCRHRTLEIEGGSEGGYYDQREFRTGRESARGAFVKSIDYFFHGTLSFSSVFSLSGTPLCVRFSFLSRRFGSSPPLPLASS</sequence>
<name>A0ABU6THV9_9FABA</name>
<gene>
    <name evidence="1" type="ORF">PIB30_044967</name>
</gene>
<reference evidence="1 2" key="1">
    <citation type="journal article" date="2023" name="Plants (Basel)">
        <title>Bridging the Gap: Combining Genomics and Transcriptomics Approaches to Understand Stylosanthes scabra, an Orphan Legume from the Brazilian Caatinga.</title>
        <authorList>
            <person name="Ferreira-Neto J.R.C."/>
            <person name="da Silva M.D."/>
            <person name="Binneck E."/>
            <person name="de Melo N.F."/>
            <person name="da Silva R.H."/>
            <person name="de Melo A.L.T.M."/>
            <person name="Pandolfi V."/>
            <person name="Bustamante F.O."/>
            <person name="Brasileiro-Vidal A.C."/>
            <person name="Benko-Iseppon A.M."/>
        </authorList>
    </citation>
    <scope>NUCLEOTIDE SEQUENCE [LARGE SCALE GENOMIC DNA]</scope>
    <source>
        <tissue evidence="1">Leaves</tissue>
    </source>
</reference>
<organism evidence="1 2">
    <name type="scientific">Stylosanthes scabra</name>
    <dbReference type="NCBI Taxonomy" id="79078"/>
    <lineage>
        <taxon>Eukaryota</taxon>
        <taxon>Viridiplantae</taxon>
        <taxon>Streptophyta</taxon>
        <taxon>Embryophyta</taxon>
        <taxon>Tracheophyta</taxon>
        <taxon>Spermatophyta</taxon>
        <taxon>Magnoliopsida</taxon>
        <taxon>eudicotyledons</taxon>
        <taxon>Gunneridae</taxon>
        <taxon>Pentapetalae</taxon>
        <taxon>rosids</taxon>
        <taxon>fabids</taxon>
        <taxon>Fabales</taxon>
        <taxon>Fabaceae</taxon>
        <taxon>Papilionoideae</taxon>
        <taxon>50 kb inversion clade</taxon>
        <taxon>dalbergioids sensu lato</taxon>
        <taxon>Dalbergieae</taxon>
        <taxon>Pterocarpus clade</taxon>
        <taxon>Stylosanthes</taxon>
    </lineage>
</organism>
<evidence type="ECO:0000313" key="1">
    <source>
        <dbReference type="EMBL" id="MED6147563.1"/>
    </source>
</evidence>
<accession>A0ABU6THV9</accession>